<accession>A0A1C3WDN7</accession>
<organism evidence="4 5">
    <name type="scientific">Rhizobium lusitanum</name>
    <dbReference type="NCBI Taxonomy" id="293958"/>
    <lineage>
        <taxon>Bacteria</taxon>
        <taxon>Pseudomonadati</taxon>
        <taxon>Pseudomonadota</taxon>
        <taxon>Alphaproteobacteria</taxon>
        <taxon>Hyphomicrobiales</taxon>
        <taxon>Rhizobiaceae</taxon>
        <taxon>Rhizobium/Agrobacterium group</taxon>
        <taxon>Rhizobium</taxon>
    </lineage>
</organism>
<feature type="signal peptide" evidence="3">
    <location>
        <begin position="1"/>
        <end position="31"/>
    </location>
</feature>
<evidence type="ECO:0000313" key="4">
    <source>
        <dbReference type="EMBL" id="SCB38140.1"/>
    </source>
</evidence>
<dbReference type="AlphaFoldDB" id="A0A1C3WDN7"/>
<dbReference type="EMBL" id="FMAF01000010">
    <property type="protein sequence ID" value="SCB38140.1"/>
    <property type="molecule type" value="Genomic_DNA"/>
</dbReference>
<evidence type="ECO:0000313" key="5">
    <source>
        <dbReference type="Proteomes" id="UP000199205"/>
    </source>
</evidence>
<dbReference type="Proteomes" id="UP000199205">
    <property type="component" value="Unassembled WGS sequence"/>
</dbReference>
<dbReference type="GO" id="GO:0030288">
    <property type="term" value="C:outer membrane-bounded periplasmic space"/>
    <property type="evidence" value="ECO:0007669"/>
    <property type="project" value="TreeGrafter"/>
</dbReference>
<dbReference type="PANTHER" id="PTHR30006:SF2">
    <property type="entry name" value="ABC TRANSPORTER SUBSTRATE-BINDING PROTEIN"/>
    <property type="match status" value="1"/>
</dbReference>
<gene>
    <name evidence="4" type="ORF">GA0061101_110136</name>
</gene>
<evidence type="ECO:0000256" key="2">
    <source>
        <dbReference type="ARBA" id="ARBA00022764"/>
    </source>
</evidence>
<keyword evidence="2" id="KW-0574">Periplasm</keyword>
<dbReference type="Pfam" id="PF13416">
    <property type="entry name" value="SBP_bac_8"/>
    <property type="match status" value="1"/>
</dbReference>
<evidence type="ECO:0000256" key="1">
    <source>
        <dbReference type="ARBA" id="ARBA00022729"/>
    </source>
</evidence>
<keyword evidence="1 3" id="KW-0732">Signal</keyword>
<dbReference type="InterPro" id="IPR006059">
    <property type="entry name" value="SBP"/>
</dbReference>
<dbReference type="GO" id="GO:0030975">
    <property type="term" value="F:thiamine binding"/>
    <property type="evidence" value="ECO:0007669"/>
    <property type="project" value="TreeGrafter"/>
</dbReference>
<proteinExistence type="predicted"/>
<dbReference type="GO" id="GO:0030976">
    <property type="term" value="F:thiamine pyrophosphate binding"/>
    <property type="evidence" value="ECO:0007669"/>
    <property type="project" value="TreeGrafter"/>
</dbReference>
<dbReference type="SUPFAM" id="SSF53850">
    <property type="entry name" value="Periplasmic binding protein-like II"/>
    <property type="match status" value="1"/>
</dbReference>
<feature type="chain" id="PRO_5008685358" evidence="3">
    <location>
        <begin position="32"/>
        <end position="347"/>
    </location>
</feature>
<name>A0A1C3WDN7_9HYPH</name>
<dbReference type="Gene3D" id="3.40.190.10">
    <property type="entry name" value="Periplasmic binding protein-like II"/>
    <property type="match status" value="2"/>
</dbReference>
<evidence type="ECO:0000256" key="3">
    <source>
        <dbReference type="SAM" id="SignalP"/>
    </source>
</evidence>
<dbReference type="GO" id="GO:0015888">
    <property type="term" value="P:thiamine transport"/>
    <property type="evidence" value="ECO:0007669"/>
    <property type="project" value="TreeGrafter"/>
</dbReference>
<sequence>MRSTLVKPIRRHLLGLLASSLYLPLLGKVAAAASATLMVSASDELVQTALKKEVDPSFRRLAAAEVLSDRSLSMNMADRYLGTETFHSWADVICARDFEMKQLAGFGEFNELNSKDIPRLAASVRHEVGARKALIMRSPIAIMSTPAAPRTPTSLADLWDRPVAKRLGIVTSDIIDAALIASAAHGGARGRVSHADAGFRAWRDLGVHVYETPDAAMSAMRTGEIAVMFGPLTRYFALKKLGLSLQKNVPDEGTYYLNVEAAVPAHSRNRSSAQKYIDAVLSRQAQQSIAETFGMAPVVSDVELNSDLSSQIELVGHEAENLWDLNAPEILQSLPDIRKLWALHLKS</sequence>
<dbReference type="OrthoDB" id="7374867at2"/>
<protein>
    <submittedName>
        <fullName evidence="4">ABC-type Fe3+ transport system, substrate-binding protein</fullName>
    </submittedName>
</protein>
<dbReference type="PANTHER" id="PTHR30006">
    <property type="entry name" value="THIAMINE-BINDING PERIPLASMIC PROTEIN-RELATED"/>
    <property type="match status" value="1"/>
</dbReference>
<dbReference type="RefSeq" id="WP_092574767.1">
    <property type="nucleotide sequence ID" value="NZ_FMAF01000010.1"/>
</dbReference>
<reference evidence="4 5" key="1">
    <citation type="submission" date="2016-08" db="EMBL/GenBank/DDBJ databases">
        <authorList>
            <person name="Seilhamer J.J."/>
        </authorList>
    </citation>
    <scope>NUCLEOTIDE SEQUENCE [LARGE SCALE GENOMIC DNA]</scope>
    <source>
        <strain evidence="4 5">P1-7</strain>
    </source>
</reference>